<reference evidence="7" key="2">
    <citation type="journal article" date="2023" name="IMA Fungus">
        <title>Comparative genomic study of the Penicillium genus elucidates a diverse pangenome and 15 lateral gene transfer events.</title>
        <authorList>
            <person name="Petersen C."/>
            <person name="Sorensen T."/>
            <person name="Nielsen M.R."/>
            <person name="Sondergaard T.E."/>
            <person name="Sorensen J.L."/>
            <person name="Fitzpatrick D.A."/>
            <person name="Frisvad J.C."/>
            <person name="Nielsen K.L."/>
        </authorList>
    </citation>
    <scope>NUCLEOTIDE SEQUENCE</scope>
    <source>
        <strain evidence="7">IBT 30761</strain>
    </source>
</reference>
<dbReference type="GO" id="GO:0003677">
    <property type="term" value="F:DNA binding"/>
    <property type="evidence" value="ECO:0007669"/>
    <property type="project" value="UniProtKB-KW"/>
</dbReference>
<feature type="region of interest" description="Disordered" evidence="5">
    <location>
        <begin position="46"/>
        <end position="99"/>
    </location>
</feature>
<keyword evidence="2" id="KW-0238">DNA-binding</keyword>
<evidence type="ECO:0000256" key="5">
    <source>
        <dbReference type="SAM" id="MobiDB-lite"/>
    </source>
</evidence>
<reference evidence="7" key="1">
    <citation type="submission" date="2022-11" db="EMBL/GenBank/DDBJ databases">
        <authorList>
            <person name="Petersen C."/>
        </authorList>
    </citation>
    <scope>NUCLEOTIDE SEQUENCE</scope>
    <source>
        <strain evidence="7">IBT 30761</strain>
    </source>
</reference>
<dbReference type="Pfam" id="PF11951">
    <property type="entry name" value="Fungal_trans_2"/>
    <property type="match status" value="1"/>
</dbReference>
<dbReference type="Proteomes" id="UP001149074">
    <property type="component" value="Unassembled WGS sequence"/>
</dbReference>
<accession>A0A9W9G3R2</accession>
<dbReference type="SUPFAM" id="SSF57701">
    <property type="entry name" value="Zn2/Cys6 DNA-binding domain"/>
    <property type="match status" value="1"/>
</dbReference>
<keyword evidence="1" id="KW-0805">Transcription regulation</keyword>
<sequence length="499" mass="55984">MVLKACDRCHSAKEKCTFAGDSPQCTRCRRLKLSCSISRRNRRIGRRPAAKAFPHGQMQVWSAEPQKHQDESGSRDARGNPSTTPSRSTKARYPSEASEVVRTLDRDLSLAMGPEKLLASPTSLRTTGDAFRTVLDIEKFSVIHMPFMWGPSFIPVAQKTVYGILALSAPTLTEGYLAFLGLMTRYQRSLVMRQDEPDMSKAAMGLQRLRSVKIAHDYDAACALFLGQTMYVFNVLTAPFSSSAHSIVRSSLMSTKQWMPRLIRIPIMDTITMTPILIDTIECLAHREIPIVRLSDTGRIIIDRYAGLCATLLPHLYDICTWSHAQKREVRDTASESPSHIYERLADIEQQIQRWAPPSPPQLYTDFTQHEVLAMVTQASVYRLAALLVIHRLRYPLGIEDEPARFLASGIFSELSYFVKSDATKSTALPVVFPLTLAMFEIEGPGEELWEQLAAFTVQNMSAVRLQGFVKQVRAARDSGYGGLWFELVDSQLHVAMPP</sequence>
<dbReference type="InterPro" id="IPR021858">
    <property type="entry name" value="Fun_TF"/>
</dbReference>
<evidence type="ECO:0000256" key="2">
    <source>
        <dbReference type="ARBA" id="ARBA00023125"/>
    </source>
</evidence>
<protein>
    <recommendedName>
        <fullName evidence="6">Zn(2)-C6 fungal-type domain-containing protein</fullName>
    </recommendedName>
</protein>
<name>A0A9W9G3R2_9EURO</name>
<feature type="domain" description="Zn(2)-C6 fungal-type" evidence="6">
    <location>
        <begin position="5"/>
        <end position="37"/>
    </location>
</feature>
<dbReference type="EMBL" id="JAPQKI010000002">
    <property type="protein sequence ID" value="KAJ5111492.1"/>
    <property type="molecule type" value="Genomic_DNA"/>
</dbReference>
<evidence type="ECO:0000256" key="3">
    <source>
        <dbReference type="ARBA" id="ARBA00023163"/>
    </source>
</evidence>
<keyword evidence="4" id="KW-0539">Nucleus</keyword>
<evidence type="ECO:0000313" key="8">
    <source>
        <dbReference type="Proteomes" id="UP001149074"/>
    </source>
</evidence>
<dbReference type="GeneID" id="81353500"/>
<evidence type="ECO:0000259" key="6">
    <source>
        <dbReference type="PROSITE" id="PS50048"/>
    </source>
</evidence>
<evidence type="ECO:0000313" key="7">
    <source>
        <dbReference type="EMBL" id="KAJ5111492.1"/>
    </source>
</evidence>
<dbReference type="InterPro" id="IPR036864">
    <property type="entry name" value="Zn2-C6_fun-type_DNA-bd_sf"/>
</dbReference>
<dbReference type="GO" id="GO:0000981">
    <property type="term" value="F:DNA-binding transcription factor activity, RNA polymerase II-specific"/>
    <property type="evidence" value="ECO:0007669"/>
    <property type="project" value="InterPro"/>
</dbReference>
<dbReference type="PROSITE" id="PS00463">
    <property type="entry name" value="ZN2_CY6_FUNGAL_1"/>
    <property type="match status" value="1"/>
</dbReference>
<dbReference type="GO" id="GO:0008270">
    <property type="term" value="F:zinc ion binding"/>
    <property type="evidence" value="ECO:0007669"/>
    <property type="project" value="InterPro"/>
</dbReference>
<keyword evidence="3" id="KW-0804">Transcription</keyword>
<evidence type="ECO:0000256" key="4">
    <source>
        <dbReference type="ARBA" id="ARBA00023242"/>
    </source>
</evidence>
<dbReference type="CDD" id="cd00067">
    <property type="entry name" value="GAL4"/>
    <property type="match status" value="1"/>
</dbReference>
<dbReference type="InterPro" id="IPR001138">
    <property type="entry name" value="Zn2Cys6_DnaBD"/>
</dbReference>
<comment type="caution">
    <text evidence="7">The sequence shown here is derived from an EMBL/GenBank/DDBJ whole genome shotgun (WGS) entry which is preliminary data.</text>
</comment>
<dbReference type="AlphaFoldDB" id="A0A9W9G3R2"/>
<dbReference type="Pfam" id="PF00172">
    <property type="entry name" value="Zn_clus"/>
    <property type="match status" value="1"/>
</dbReference>
<evidence type="ECO:0000256" key="1">
    <source>
        <dbReference type="ARBA" id="ARBA00023015"/>
    </source>
</evidence>
<feature type="compositionally biased region" description="Basic and acidic residues" evidence="5">
    <location>
        <begin position="65"/>
        <end position="78"/>
    </location>
</feature>
<keyword evidence="8" id="KW-1185">Reference proteome</keyword>
<dbReference type="PROSITE" id="PS50048">
    <property type="entry name" value="ZN2_CY6_FUNGAL_2"/>
    <property type="match status" value="1"/>
</dbReference>
<dbReference type="OrthoDB" id="4137815at2759"/>
<organism evidence="7 8">
    <name type="scientific">Penicillium argentinense</name>
    <dbReference type="NCBI Taxonomy" id="1131581"/>
    <lineage>
        <taxon>Eukaryota</taxon>
        <taxon>Fungi</taxon>
        <taxon>Dikarya</taxon>
        <taxon>Ascomycota</taxon>
        <taxon>Pezizomycotina</taxon>
        <taxon>Eurotiomycetes</taxon>
        <taxon>Eurotiomycetidae</taxon>
        <taxon>Eurotiales</taxon>
        <taxon>Aspergillaceae</taxon>
        <taxon>Penicillium</taxon>
    </lineage>
</organism>
<dbReference type="RefSeq" id="XP_056479562.1">
    <property type="nucleotide sequence ID" value="XM_056614521.1"/>
</dbReference>
<proteinExistence type="predicted"/>
<gene>
    <name evidence="7" type="ORF">N7532_002027</name>
</gene>
<dbReference type="Gene3D" id="4.10.240.10">
    <property type="entry name" value="Zn(2)-C6 fungal-type DNA-binding domain"/>
    <property type="match status" value="1"/>
</dbReference>